<comment type="caution">
    <text evidence="11">The sequence shown here is derived from an EMBL/GenBank/DDBJ whole genome shotgun (WGS) entry which is preliminary data.</text>
</comment>
<reference evidence="11 12" key="1">
    <citation type="submission" date="2024-11" db="EMBL/GenBank/DDBJ databases">
        <title>Chromosome-level genome assembly of the freshwater bivalve Anodonta woodiana.</title>
        <authorList>
            <person name="Chen X."/>
        </authorList>
    </citation>
    <scope>NUCLEOTIDE SEQUENCE [LARGE SCALE GENOMIC DNA]</scope>
    <source>
        <strain evidence="11">MN2024</strain>
        <tissue evidence="11">Gills</tissue>
    </source>
</reference>
<gene>
    <name evidence="11" type="ORF">ACJMK2_033217</name>
</gene>
<dbReference type="InterPro" id="IPR009729">
    <property type="entry name" value="Gal-3-0_sulfotransfrase"/>
</dbReference>
<keyword evidence="7" id="KW-0333">Golgi apparatus</keyword>
<evidence type="ECO:0000256" key="5">
    <source>
        <dbReference type="ARBA" id="ARBA00022968"/>
    </source>
</evidence>
<sequence length="416" mass="48882">MRRCHFALCLFDMFSKKFKFIILLIATTISFVVMMAYLDSYQPRIVRCFEVITENFLSTTTHSTVHVSTISGKRRSDSCIKHNHVAFLKVHKAGSTTVMDIFLRYAIQHKLNIVLPKRSTGFGFNYLGYEETLLKENLVPLLSNQTYDILCNHVIYNRTAFQTILPTDTKYVTILREPTRHFISGGIYYYFFDELCKIYNITNLSKAVSTFLNNPSALNMPTNYFHNKMSFDLGLPLSQFDNITYIDNYIRELDNDFALVMTLEYFDESLVLMKRLLCWDLQDIIYLPLNSIGAVKYPTLTFEDENNLRKFNKADFQLYEYFLNIFWKKIQAEGPLFFQEVKHFKLIQQKTMHYCNNSLQSAKSYPPLTVPNSAWNKEFFITQSDCKFMSQDELNLMHDLIEEAWGRYNQSLKTKS</sequence>
<dbReference type="GO" id="GO:0000139">
    <property type="term" value="C:Golgi membrane"/>
    <property type="evidence" value="ECO:0007669"/>
    <property type="project" value="UniProtKB-SubCell"/>
</dbReference>
<dbReference type="GO" id="GO:0008146">
    <property type="term" value="F:sulfotransferase activity"/>
    <property type="evidence" value="ECO:0007669"/>
    <property type="project" value="UniProtKB-ARBA"/>
</dbReference>
<keyword evidence="6 10" id="KW-1133">Transmembrane helix</keyword>
<dbReference type="PANTHER" id="PTHR14647:SF87">
    <property type="entry name" value="PUTATIVE-RELATED"/>
    <property type="match status" value="1"/>
</dbReference>
<protein>
    <submittedName>
        <fullName evidence="11">Uncharacterized protein</fullName>
    </submittedName>
</protein>
<dbReference type="AlphaFoldDB" id="A0ABD3X7M7"/>
<evidence type="ECO:0000256" key="1">
    <source>
        <dbReference type="ARBA" id="ARBA00004323"/>
    </source>
</evidence>
<evidence type="ECO:0000313" key="12">
    <source>
        <dbReference type="Proteomes" id="UP001634394"/>
    </source>
</evidence>
<comment type="subcellular location">
    <subcellularLocation>
        <location evidence="1">Golgi apparatus membrane</location>
        <topology evidence="1">Single-pass type II membrane protein</topology>
    </subcellularLocation>
</comment>
<comment type="similarity">
    <text evidence="2">Belongs to the galactose-3-O-sulfotransferase family.</text>
</comment>
<dbReference type="Pfam" id="PF06990">
    <property type="entry name" value="Gal-3-0_sulfotr"/>
    <property type="match status" value="1"/>
</dbReference>
<organism evidence="11 12">
    <name type="scientific">Sinanodonta woodiana</name>
    <name type="common">Chinese pond mussel</name>
    <name type="synonym">Anodonta woodiana</name>
    <dbReference type="NCBI Taxonomy" id="1069815"/>
    <lineage>
        <taxon>Eukaryota</taxon>
        <taxon>Metazoa</taxon>
        <taxon>Spiralia</taxon>
        <taxon>Lophotrochozoa</taxon>
        <taxon>Mollusca</taxon>
        <taxon>Bivalvia</taxon>
        <taxon>Autobranchia</taxon>
        <taxon>Heteroconchia</taxon>
        <taxon>Palaeoheterodonta</taxon>
        <taxon>Unionida</taxon>
        <taxon>Unionoidea</taxon>
        <taxon>Unionidae</taxon>
        <taxon>Unioninae</taxon>
        <taxon>Sinanodonta</taxon>
    </lineage>
</organism>
<evidence type="ECO:0000256" key="10">
    <source>
        <dbReference type="SAM" id="Phobius"/>
    </source>
</evidence>
<accession>A0ABD3X7M7</accession>
<evidence type="ECO:0000256" key="7">
    <source>
        <dbReference type="ARBA" id="ARBA00023034"/>
    </source>
</evidence>
<evidence type="ECO:0000256" key="2">
    <source>
        <dbReference type="ARBA" id="ARBA00008124"/>
    </source>
</evidence>
<keyword evidence="3" id="KW-0808">Transferase</keyword>
<dbReference type="InterPro" id="IPR027417">
    <property type="entry name" value="P-loop_NTPase"/>
</dbReference>
<dbReference type="PANTHER" id="PTHR14647">
    <property type="entry name" value="GALACTOSE-3-O-SULFOTRANSFERASE"/>
    <property type="match status" value="1"/>
</dbReference>
<evidence type="ECO:0000256" key="6">
    <source>
        <dbReference type="ARBA" id="ARBA00022989"/>
    </source>
</evidence>
<evidence type="ECO:0000256" key="4">
    <source>
        <dbReference type="ARBA" id="ARBA00022692"/>
    </source>
</evidence>
<proteinExistence type="inferred from homology"/>
<dbReference type="Proteomes" id="UP001634394">
    <property type="component" value="Unassembled WGS sequence"/>
</dbReference>
<feature type="transmembrane region" description="Helical" evidence="10">
    <location>
        <begin position="20"/>
        <end position="38"/>
    </location>
</feature>
<keyword evidence="8 10" id="KW-0472">Membrane</keyword>
<dbReference type="Gene3D" id="3.40.50.300">
    <property type="entry name" value="P-loop containing nucleotide triphosphate hydrolases"/>
    <property type="match status" value="1"/>
</dbReference>
<keyword evidence="4 10" id="KW-0812">Transmembrane</keyword>
<evidence type="ECO:0000256" key="8">
    <source>
        <dbReference type="ARBA" id="ARBA00023136"/>
    </source>
</evidence>
<keyword evidence="9" id="KW-0325">Glycoprotein</keyword>
<name>A0ABD3X7M7_SINWO</name>
<keyword evidence="5" id="KW-0735">Signal-anchor</keyword>
<evidence type="ECO:0000313" key="11">
    <source>
        <dbReference type="EMBL" id="KAL3881017.1"/>
    </source>
</evidence>
<dbReference type="EMBL" id="JBJQND010000004">
    <property type="protein sequence ID" value="KAL3881017.1"/>
    <property type="molecule type" value="Genomic_DNA"/>
</dbReference>
<evidence type="ECO:0000256" key="9">
    <source>
        <dbReference type="ARBA" id="ARBA00023180"/>
    </source>
</evidence>
<evidence type="ECO:0000256" key="3">
    <source>
        <dbReference type="ARBA" id="ARBA00022679"/>
    </source>
</evidence>
<keyword evidence="12" id="KW-1185">Reference proteome</keyword>